<accession>A0A9X0DGX1</accession>
<dbReference type="Proteomes" id="UP001152300">
    <property type="component" value="Unassembled WGS sequence"/>
</dbReference>
<dbReference type="EMBL" id="JAPEIS010000011">
    <property type="protein sequence ID" value="KAJ8062055.1"/>
    <property type="molecule type" value="Genomic_DNA"/>
</dbReference>
<name>A0A9X0DGX1_9HELO</name>
<dbReference type="OrthoDB" id="10299228at2759"/>
<organism evidence="1 2">
    <name type="scientific">Sclerotinia nivalis</name>
    <dbReference type="NCBI Taxonomy" id="352851"/>
    <lineage>
        <taxon>Eukaryota</taxon>
        <taxon>Fungi</taxon>
        <taxon>Dikarya</taxon>
        <taxon>Ascomycota</taxon>
        <taxon>Pezizomycotina</taxon>
        <taxon>Leotiomycetes</taxon>
        <taxon>Helotiales</taxon>
        <taxon>Sclerotiniaceae</taxon>
        <taxon>Sclerotinia</taxon>
    </lineage>
</organism>
<evidence type="ECO:0000313" key="2">
    <source>
        <dbReference type="Proteomes" id="UP001152300"/>
    </source>
</evidence>
<sequence length="120" mass="14092">MKSWRSRQQSTLDRKFPNLPFTLFNLYFVVIMPQSPLPLNHDTTRNTLRTHPYFDKTPCDKWDVVDFCNKIYEELGYVKYNISSVHNCWRTSIQHLQNSEDPKIAGVASKLRAAWVLSVS</sequence>
<protein>
    <submittedName>
        <fullName evidence="1">Uncharacterized protein</fullName>
    </submittedName>
</protein>
<gene>
    <name evidence="1" type="ORF">OCU04_009835</name>
</gene>
<reference evidence="1" key="1">
    <citation type="submission" date="2022-11" db="EMBL/GenBank/DDBJ databases">
        <title>Genome Resource of Sclerotinia nivalis Strain SnTB1, a Plant Pathogen Isolated from American Ginseng.</title>
        <authorList>
            <person name="Fan S."/>
        </authorList>
    </citation>
    <scope>NUCLEOTIDE SEQUENCE</scope>
    <source>
        <strain evidence="1">SnTB1</strain>
    </source>
</reference>
<keyword evidence="2" id="KW-1185">Reference proteome</keyword>
<dbReference type="AlphaFoldDB" id="A0A9X0DGX1"/>
<proteinExistence type="predicted"/>
<evidence type="ECO:0000313" key="1">
    <source>
        <dbReference type="EMBL" id="KAJ8062055.1"/>
    </source>
</evidence>
<comment type="caution">
    <text evidence="1">The sequence shown here is derived from an EMBL/GenBank/DDBJ whole genome shotgun (WGS) entry which is preliminary data.</text>
</comment>